<evidence type="ECO:0000313" key="2">
    <source>
        <dbReference type="EMBL" id="TDQ79641.1"/>
    </source>
</evidence>
<proteinExistence type="predicted"/>
<keyword evidence="3" id="KW-1185">Reference proteome</keyword>
<dbReference type="EMBL" id="SNYV01000011">
    <property type="protein sequence ID" value="TDQ79641.1"/>
    <property type="molecule type" value="Genomic_DNA"/>
</dbReference>
<organism evidence="2 3">
    <name type="scientific">Sphingobacterium yanglingense</name>
    <dbReference type="NCBI Taxonomy" id="1437280"/>
    <lineage>
        <taxon>Bacteria</taxon>
        <taxon>Pseudomonadati</taxon>
        <taxon>Bacteroidota</taxon>
        <taxon>Sphingobacteriia</taxon>
        <taxon>Sphingobacteriales</taxon>
        <taxon>Sphingobacteriaceae</taxon>
        <taxon>Sphingobacterium</taxon>
    </lineage>
</organism>
<dbReference type="Proteomes" id="UP000295292">
    <property type="component" value="Unassembled WGS sequence"/>
</dbReference>
<name>A0A4R6WNF2_9SPHI</name>
<dbReference type="OrthoDB" id="710438at2"/>
<comment type="caution">
    <text evidence="2">The sequence shown here is derived from an EMBL/GenBank/DDBJ whole genome shotgun (WGS) entry which is preliminary data.</text>
</comment>
<keyword evidence="1" id="KW-0472">Membrane</keyword>
<keyword evidence="1" id="KW-0812">Transmembrane</keyword>
<dbReference type="RefSeq" id="WP_133583416.1">
    <property type="nucleotide sequence ID" value="NZ_SNYV01000011.1"/>
</dbReference>
<protein>
    <submittedName>
        <fullName evidence="2">Uncharacterized protein</fullName>
    </submittedName>
</protein>
<evidence type="ECO:0000313" key="3">
    <source>
        <dbReference type="Proteomes" id="UP000295292"/>
    </source>
</evidence>
<evidence type="ECO:0000256" key="1">
    <source>
        <dbReference type="SAM" id="Phobius"/>
    </source>
</evidence>
<feature type="transmembrane region" description="Helical" evidence="1">
    <location>
        <begin position="85"/>
        <end position="103"/>
    </location>
</feature>
<keyword evidence="1" id="KW-1133">Transmembrane helix</keyword>
<feature type="transmembrane region" description="Helical" evidence="1">
    <location>
        <begin position="48"/>
        <end position="73"/>
    </location>
</feature>
<reference evidence="2 3" key="1">
    <citation type="submission" date="2019-03" db="EMBL/GenBank/DDBJ databases">
        <title>Genomic Encyclopedia of Archaeal and Bacterial Type Strains, Phase II (KMG-II): from individual species to whole genera.</title>
        <authorList>
            <person name="Goeker M."/>
        </authorList>
    </citation>
    <scope>NUCLEOTIDE SEQUENCE [LARGE SCALE GENOMIC DNA]</scope>
    <source>
        <strain evidence="2 3">DSM 28353</strain>
    </source>
</reference>
<gene>
    <name evidence="2" type="ORF">CLV99_1088</name>
</gene>
<accession>A0A4R6WNF2</accession>
<sequence>MEHNDKLYDLLKNSKLELPFADFESRMMQQIVDFEKAKTQMHQSKKMALLFFLIGTIFGMLLNYVLGLVLSSYDLPEASLDKISFFSQLIYVVLIVLFSDKLWKLFKMTRESDTKKST</sequence>
<dbReference type="AlphaFoldDB" id="A0A4R6WNF2"/>